<reference evidence="5" key="1">
    <citation type="submission" date="2023-03" db="EMBL/GenBank/DDBJ databases">
        <title>Massive genome expansion in bonnet fungi (Mycena s.s.) driven by repeated elements and novel gene families across ecological guilds.</title>
        <authorList>
            <consortium name="Lawrence Berkeley National Laboratory"/>
            <person name="Harder C.B."/>
            <person name="Miyauchi S."/>
            <person name="Viragh M."/>
            <person name="Kuo A."/>
            <person name="Thoen E."/>
            <person name="Andreopoulos B."/>
            <person name="Lu D."/>
            <person name="Skrede I."/>
            <person name="Drula E."/>
            <person name="Henrissat B."/>
            <person name="Morin E."/>
            <person name="Kohler A."/>
            <person name="Barry K."/>
            <person name="LaButti K."/>
            <person name="Morin E."/>
            <person name="Salamov A."/>
            <person name="Lipzen A."/>
            <person name="Mereny Z."/>
            <person name="Hegedus B."/>
            <person name="Baldrian P."/>
            <person name="Stursova M."/>
            <person name="Weitz H."/>
            <person name="Taylor A."/>
            <person name="Grigoriev I.V."/>
            <person name="Nagy L.G."/>
            <person name="Martin F."/>
            <person name="Kauserud H."/>
        </authorList>
    </citation>
    <scope>NUCLEOTIDE SEQUENCE</scope>
    <source>
        <strain evidence="5">CBHHK188m</strain>
    </source>
</reference>
<dbReference type="Pfam" id="PF00172">
    <property type="entry name" value="Zn_clus"/>
    <property type="match status" value="1"/>
</dbReference>
<gene>
    <name evidence="5" type="ORF">DFH07DRAFT_802415</name>
</gene>
<feature type="compositionally biased region" description="Low complexity" evidence="3">
    <location>
        <begin position="671"/>
        <end position="685"/>
    </location>
</feature>
<dbReference type="SMART" id="SM00066">
    <property type="entry name" value="GAL4"/>
    <property type="match status" value="1"/>
</dbReference>
<sequence length="804" mass="89990">MSDPEIPAPGSKKRRLQGACDICRSKKIRCDSGKMPNNICSNCIAFNSSCTHLASAANRRNPKEQSQATGVHRAAVHTAIQSQIEAILSETTPYSLPKEPSSVLRTLVDIATYARNLERELAVLKGTALPDLQILDQDTYTRPPTPMDLSLTATEGCVFTELRERMKGLMVDSSHNRFYGQSSDIMLIKTVMDIKQVQVTGRLDKQLADHLLAIKRPEYWNSYPFHQPPEEAPDIYVFPEPDLMDSLLSLYWLHVQPFVPLLHRPTFEKSVAEGLHLKNSRFGATLLLVCAMAARYSSDPRVYLNNSEHSCGWKWAAQIRLVRQSFTTTPSLYDVQICCLAVIFLQSTGCPELCWVLTSIGIRLAQDVGAHRRRRYTGSKPAEDQLWTRAFWVLVLIDILISASFGRPRATTADDFDLDLPIECDDIYWENSDPEKAFKQPSGIPSVLAYLTCYIKLLDILGFAQKTLYTLKRSKKRGAEAEQWNQQVVAELDSAMNNWIDSLPDHLRWDPHREDSTFSQQSASLYVSYYHIQIQIHRPFLPRPGHSSPLSYPSLAVCANSARACAHIMDVQSRRGILPLAHVMMGLFDSSVILLLIIWSGKQSGMTIDASKELRDVHACLKVLQSFEQRWQVAGRLWDILYAMLTASDSMPSSPPPPSTKRDRDSDTRRSSPSTTSTSGSEFSSLHPPDIVRAPLNPLEEPLLPVHSAELGRLPATTHHFEIANPFGPTGALGSLVPGDVANSQAIHGWSNAFSEFQDGVKILPSDFFTSMDNTFDGDLGAAWVYPPEPTPTMNWNDWIDVLR</sequence>
<dbReference type="EMBL" id="JARJLG010000019">
    <property type="protein sequence ID" value="KAJ7772586.1"/>
    <property type="molecule type" value="Genomic_DNA"/>
</dbReference>
<feature type="domain" description="Zn(2)-C6 fungal-type" evidence="4">
    <location>
        <begin position="19"/>
        <end position="52"/>
    </location>
</feature>
<dbReference type="PROSITE" id="PS50048">
    <property type="entry name" value="ZN2_CY6_FUNGAL_2"/>
    <property type="match status" value="1"/>
</dbReference>
<dbReference type="InterPro" id="IPR007219">
    <property type="entry name" value="XnlR_reg_dom"/>
</dbReference>
<dbReference type="GO" id="GO:0003677">
    <property type="term" value="F:DNA binding"/>
    <property type="evidence" value="ECO:0007669"/>
    <property type="project" value="InterPro"/>
</dbReference>
<dbReference type="Pfam" id="PF04082">
    <property type="entry name" value="Fungal_trans"/>
    <property type="match status" value="1"/>
</dbReference>
<dbReference type="InterPro" id="IPR050987">
    <property type="entry name" value="AtrR-like"/>
</dbReference>
<dbReference type="InterPro" id="IPR036864">
    <property type="entry name" value="Zn2-C6_fun-type_DNA-bd_sf"/>
</dbReference>
<keyword evidence="6" id="KW-1185">Reference proteome</keyword>
<dbReference type="Gene3D" id="4.10.240.10">
    <property type="entry name" value="Zn(2)-C6 fungal-type DNA-binding domain"/>
    <property type="match status" value="1"/>
</dbReference>
<dbReference type="AlphaFoldDB" id="A0AAD7NRU2"/>
<dbReference type="Proteomes" id="UP001215280">
    <property type="component" value="Unassembled WGS sequence"/>
</dbReference>
<dbReference type="PANTHER" id="PTHR46910">
    <property type="entry name" value="TRANSCRIPTION FACTOR PDR1"/>
    <property type="match status" value="1"/>
</dbReference>
<evidence type="ECO:0000313" key="6">
    <source>
        <dbReference type="Proteomes" id="UP001215280"/>
    </source>
</evidence>
<evidence type="ECO:0000256" key="2">
    <source>
        <dbReference type="ARBA" id="ARBA00023242"/>
    </source>
</evidence>
<evidence type="ECO:0000313" key="5">
    <source>
        <dbReference type="EMBL" id="KAJ7772586.1"/>
    </source>
</evidence>
<dbReference type="GO" id="GO:0000981">
    <property type="term" value="F:DNA-binding transcription factor activity, RNA polymerase II-specific"/>
    <property type="evidence" value="ECO:0007669"/>
    <property type="project" value="InterPro"/>
</dbReference>
<evidence type="ECO:0000256" key="3">
    <source>
        <dbReference type="SAM" id="MobiDB-lite"/>
    </source>
</evidence>
<feature type="compositionally biased region" description="Basic and acidic residues" evidence="3">
    <location>
        <begin position="660"/>
        <end position="670"/>
    </location>
</feature>
<keyword evidence="1" id="KW-0479">Metal-binding</keyword>
<dbReference type="GO" id="GO:0008270">
    <property type="term" value="F:zinc ion binding"/>
    <property type="evidence" value="ECO:0007669"/>
    <property type="project" value="InterPro"/>
</dbReference>
<proteinExistence type="predicted"/>
<dbReference type="InterPro" id="IPR001138">
    <property type="entry name" value="Zn2Cys6_DnaBD"/>
</dbReference>
<dbReference type="GO" id="GO:0006351">
    <property type="term" value="P:DNA-templated transcription"/>
    <property type="evidence" value="ECO:0007669"/>
    <property type="project" value="InterPro"/>
</dbReference>
<comment type="caution">
    <text evidence="5">The sequence shown here is derived from an EMBL/GenBank/DDBJ whole genome shotgun (WGS) entry which is preliminary data.</text>
</comment>
<feature type="region of interest" description="Disordered" evidence="3">
    <location>
        <begin position="649"/>
        <end position="691"/>
    </location>
</feature>
<name>A0AAD7NRU2_9AGAR</name>
<evidence type="ECO:0000259" key="4">
    <source>
        <dbReference type="PROSITE" id="PS50048"/>
    </source>
</evidence>
<dbReference type="CDD" id="cd00067">
    <property type="entry name" value="GAL4"/>
    <property type="match status" value="1"/>
</dbReference>
<dbReference type="CDD" id="cd12148">
    <property type="entry name" value="fungal_TF_MHR"/>
    <property type="match status" value="1"/>
</dbReference>
<dbReference type="SMART" id="SM00906">
    <property type="entry name" value="Fungal_trans"/>
    <property type="match status" value="2"/>
</dbReference>
<protein>
    <submittedName>
        <fullName evidence="5">Fungal-specific transcription factor domain-containing protein</fullName>
    </submittedName>
</protein>
<accession>A0AAD7NRU2</accession>
<dbReference type="PROSITE" id="PS00463">
    <property type="entry name" value="ZN2_CY6_FUNGAL_1"/>
    <property type="match status" value="1"/>
</dbReference>
<dbReference type="PANTHER" id="PTHR46910:SF38">
    <property type="entry name" value="ZN(2)-C6 FUNGAL-TYPE DOMAIN-CONTAINING PROTEIN"/>
    <property type="match status" value="1"/>
</dbReference>
<keyword evidence="2" id="KW-0539">Nucleus</keyword>
<dbReference type="SUPFAM" id="SSF57701">
    <property type="entry name" value="Zn2/Cys6 DNA-binding domain"/>
    <property type="match status" value="1"/>
</dbReference>
<organism evidence="5 6">
    <name type="scientific">Mycena maculata</name>
    <dbReference type="NCBI Taxonomy" id="230809"/>
    <lineage>
        <taxon>Eukaryota</taxon>
        <taxon>Fungi</taxon>
        <taxon>Dikarya</taxon>
        <taxon>Basidiomycota</taxon>
        <taxon>Agaricomycotina</taxon>
        <taxon>Agaricomycetes</taxon>
        <taxon>Agaricomycetidae</taxon>
        <taxon>Agaricales</taxon>
        <taxon>Marasmiineae</taxon>
        <taxon>Mycenaceae</taxon>
        <taxon>Mycena</taxon>
    </lineage>
</organism>
<evidence type="ECO:0000256" key="1">
    <source>
        <dbReference type="ARBA" id="ARBA00022723"/>
    </source>
</evidence>